<dbReference type="Gramene" id="KCW85266">
    <property type="protein sequence ID" value="KCW85266"/>
    <property type="gene ID" value="EUGRSUZ_B02116"/>
</dbReference>
<accession>A0A059D4B2</accession>
<organism evidence="2">
    <name type="scientific">Eucalyptus grandis</name>
    <name type="common">Flooded gum</name>
    <dbReference type="NCBI Taxonomy" id="71139"/>
    <lineage>
        <taxon>Eukaryota</taxon>
        <taxon>Viridiplantae</taxon>
        <taxon>Streptophyta</taxon>
        <taxon>Embryophyta</taxon>
        <taxon>Tracheophyta</taxon>
        <taxon>Spermatophyta</taxon>
        <taxon>Magnoliopsida</taxon>
        <taxon>eudicotyledons</taxon>
        <taxon>Gunneridae</taxon>
        <taxon>Pentapetalae</taxon>
        <taxon>rosids</taxon>
        <taxon>malvids</taxon>
        <taxon>Myrtales</taxon>
        <taxon>Myrtaceae</taxon>
        <taxon>Myrtoideae</taxon>
        <taxon>Eucalypteae</taxon>
        <taxon>Eucalyptus</taxon>
    </lineage>
</organism>
<sequence length="324" mass="37113">MCDRLTGLPLPSDCCIFTVLERLRRSNKAAYTPCAVAIGPYHRQLKSLEPMEDHKLLDRIFGKPWILKDVYRDMTLLKTRSRFLSSRGCSKRHLVKKIGGGVAGEARGLTEVKHIIDALRLSFLPSMNPTPHRGNEPIKFSPRATELVATRSKCLFNIKFEDGELKISCLVLHDWIESLFRNIIAFEQCYYKNASNRNLISYMVFMDHLVDTPADTELLMDKGIVENWLSNKEAPTNLINAFCRETSMLRYEYYFHSLSNELVELCQRPYNKWKATLKRDYYSNPWVIISVIATVALLLLTVVQVVCSVLSLACPSFLNGKLLL</sequence>
<reference evidence="2" key="1">
    <citation type="submission" date="2013-07" db="EMBL/GenBank/DDBJ databases">
        <title>The genome of Eucalyptus grandis.</title>
        <authorList>
            <person name="Schmutz J."/>
            <person name="Hayes R."/>
            <person name="Myburg A."/>
            <person name="Tuskan G."/>
            <person name="Grattapaglia D."/>
            <person name="Rokhsar D.S."/>
        </authorList>
    </citation>
    <scope>NUCLEOTIDE SEQUENCE</scope>
    <source>
        <tissue evidence="2">Leaf extractions</tissue>
    </source>
</reference>
<evidence type="ECO:0000256" key="1">
    <source>
        <dbReference type="SAM" id="Phobius"/>
    </source>
</evidence>
<dbReference type="EMBL" id="KK198754">
    <property type="protein sequence ID" value="KCW85266.1"/>
    <property type="molecule type" value="Genomic_DNA"/>
</dbReference>
<feature type="transmembrane region" description="Helical" evidence="1">
    <location>
        <begin position="286"/>
        <end position="314"/>
    </location>
</feature>
<name>A0A059D4B2_EUCGR</name>
<dbReference type="OMA" id="TICAMSG"/>
<dbReference type="InterPro" id="IPR004158">
    <property type="entry name" value="DUF247_pln"/>
</dbReference>
<keyword evidence="1" id="KW-0812">Transmembrane</keyword>
<gene>
    <name evidence="2" type="ORF">EUGRSUZ_B02116</name>
</gene>
<dbReference type="InParanoid" id="A0A059D4B2"/>
<keyword evidence="1" id="KW-0472">Membrane</keyword>
<dbReference type="AlphaFoldDB" id="A0A059D4B2"/>
<keyword evidence="1" id="KW-1133">Transmembrane helix</keyword>
<evidence type="ECO:0000313" key="2">
    <source>
        <dbReference type="EMBL" id="KCW85266.1"/>
    </source>
</evidence>
<dbReference type="Pfam" id="PF03140">
    <property type="entry name" value="DUF247"/>
    <property type="match status" value="2"/>
</dbReference>
<dbReference type="PANTHER" id="PTHR31170:SF25">
    <property type="entry name" value="BNAA09G04570D PROTEIN"/>
    <property type="match status" value="1"/>
</dbReference>
<protein>
    <submittedName>
        <fullName evidence="2">Uncharacterized protein</fullName>
    </submittedName>
</protein>
<proteinExistence type="predicted"/>
<dbReference type="STRING" id="71139.A0A059D4B2"/>
<dbReference type="PANTHER" id="PTHR31170">
    <property type="entry name" value="BNAC04G53230D PROTEIN"/>
    <property type="match status" value="1"/>
</dbReference>